<evidence type="ECO:0000259" key="8">
    <source>
        <dbReference type="PROSITE" id="PS51900"/>
    </source>
</evidence>
<dbReference type="Pfam" id="PF20172">
    <property type="entry name" value="DUF6538"/>
    <property type="match status" value="1"/>
</dbReference>
<dbReference type="InterPro" id="IPR013762">
    <property type="entry name" value="Integrase-like_cat_sf"/>
</dbReference>
<reference evidence="10" key="1">
    <citation type="journal article" date="2019" name="Int. J. Syst. Evol. Microbiol.">
        <title>The Global Catalogue of Microorganisms (GCM) 10K type strain sequencing project: providing services to taxonomists for standard genome sequencing and annotation.</title>
        <authorList>
            <consortium name="The Broad Institute Genomics Platform"/>
            <consortium name="The Broad Institute Genome Sequencing Center for Infectious Disease"/>
            <person name="Wu L."/>
            <person name="Ma J."/>
        </authorList>
    </citation>
    <scope>NUCLEOTIDE SEQUENCE [LARGE SCALE GENOMIC DNA]</scope>
    <source>
        <strain evidence="10">JCM 17561</strain>
    </source>
</reference>
<proteinExistence type="inferred from homology"/>
<dbReference type="InterPro" id="IPR044068">
    <property type="entry name" value="CB"/>
</dbReference>
<dbReference type="PROSITE" id="PS51898">
    <property type="entry name" value="TYR_RECOMBINASE"/>
    <property type="match status" value="1"/>
</dbReference>
<dbReference type="InterPro" id="IPR046668">
    <property type="entry name" value="DUF6538"/>
</dbReference>
<dbReference type="InterPro" id="IPR002104">
    <property type="entry name" value="Integrase_catalytic"/>
</dbReference>
<dbReference type="CDD" id="cd01184">
    <property type="entry name" value="INT_C_like_1"/>
    <property type="match status" value="1"/>
</dbReference>
<accession>A0ABP7RZ98</accession>
<dbReference type="InterPro" id="IPR050090">
    <property type="entry name" value="Tyrosine_recombinase_XerCD"/>
</dbReference>
<evidence type="ECO:0000259" key="7">
    <source>
        <dbReference type="PROSITE" id="PS51898"/>
    </source>
</evidence>
<evidence type="ECO:0000256" key="5">
    <source>
        <dbReference type="PROSITE-ProRule" id="PRU01248"/>
    </source>
</evidence>
<dbReference type="InterPro" id="IPR011010">
    <property type="entry name" value="DNA_brk_join_enz"/>
</dbReference>
<dbReference type="PROSITE" id="PS51900">
    <property type="entry name" value="CB"/>
    <property type="match status" value="1"/>
</dbReference>
<dbReference type="Proteomes" id="UP001501627">
    <property type="component" value="Unassembled WGS sequence"/>
</dbReference>
<evidence type="ECO:0000256" key="6">
    <source>
        <dbReference type="SAM" id="MobiDB-lite"/>
    </source>
</evidence>
<dbReference type="PANTHER" id="PTHR30349:SF41">
    <property type="entry name" value="INTEGRASE_RECOMBINASE PROTEIN MJ0367-RELATED"/>
    <property type="match status" value="1"/>
</dbReference>
<dbReference type="EMBL" id="BAABBP010000038">
    <property type="protein sequence ID" value="GAA4004294.1"/>
    <property type="molecule type" value="Genomic_DNA"/>
</dbReference>
<dbReference type="Gene3D" id="1.10.443.10">
    <property type="entry name" value="Intergrase catalytic core"/>
    <property type="match status" value="1"/>
</dbReference>
<keyword evidence="2" id="KW-0229">DNA integration</keyword>
<feature type="domain" description="Core-binding (CB)" evidence="8">
    <location>
        <begin position="263"/>
        <end position="344"/>
    </location>
</feature>
<feature type="region of interest" description="Disordered" evidence="6">
    <location>
        <begin position="122"/>
        <end position="154"/>
    </location>
</feature>
<sequence>MAKVEGLNLRGSRFYVRILIPTDLQATYDGKARVNLALGTGDRREAILRATTLRAQWLTDFEETRRSLNAQAVESIPPELAAVLAERVGAAVLAGDEALRADLPTLAAVVRETQARIQAHTRATSRLTIPGAPATPVGIAPLAPDGNPDRDPLAGTTEEERRWLAGLNAHMDGTAAIALAGGNLAVVLPLAQAEARKLGLTFDARTPGAREALAACLKAYRTARRGATQRDAGEVVETPAVRSPSTAGCPSTTASCAGTGTVRTIRAVFDRWRQSGAAPRSGDSVAAYGRAVAQFEGQHPALPLDAFTGDLGDSYRAWLLANCRTPKTARDRLTALKSLLKYAAERLEWMPRQPWRGLDIKAPTTDKRRPWTVEELKALFHTPLFQAGALPESPNGGREAAYWLPLLGIYTGARLGELCQLRLTDVQEVEGIPVLVLTDEGEGQRIKSEAGRRSVPIHSELQRLGFLDFVAATRVGASGGAPDGPLWPSLKVREGKPSDYFGRWFREFRRAQGLTDTRPDFHCFRHTVRPLMRRAGISEETQDKVTGHRARGSIGTVVYGHWTLREVQAAVEAIQYPELGALPVVLAQLAVGLHTDTGAHNNLALHNSQL</sequence>
<organism evidence="9 10">
    <name type="scientific">Comamonas faecalis</name>
    <dbReference type="NCBI Taxonomy" id="1387849"/>
    <lineage>
        <taxon>Bacteria</taxon>
        <taxon>Pseudomonadati</taxon>
        <taxon>Pseudomonadota</taxon>
        <taxon>Betaproteobacteria</taxon>
        <taxon>Burkholderiales</taxon>
        <taxon>Comamonadaceae</taxon>
        <taxon>Comamonas</taxon>
    </lineage>
</organism>
<dbReference type="PANTHER" id="PTHR30349">
    <property type="entry name" value="PHAGE INTEGRASE-RELATED"/>
    <property type="match status" value="1"/>
</dbReference>
<dbReference type="RefSeq" id="WP_344869915.1">
    <property type="nucleotide sequence ID" value="NZ_BAABBP010000038.1"/>
</dbReference>
<name>A0ABP7RZ98_9BURK</name>
<keyword evidence="4" id="KW-0233">DNA recombination</keyword>
<keyword evidence="10" id="KW-1185">Reference proteome</keyword>
<keyword evidence="3 5" id="KW-0238">DNA-binding</keyword>
<evidence type="ECO:0000256" key="4">
    <source>
        <dbReference type="ARBA" id="ARBA00023172"/>
    </source>
</evidence>
<evidence type="ECO:0000313" key="10">
    <source>
        <dbReference type="Proteomes" id="UP001501627"/>
    </source>
</evidence>
<gene>
    <name evidence="9" type="ORF">GCM10022279_30270</name>
</gene>
<comment type="similarity">
    <text evidence="1">Belongs to the 'phage' integrase family.</text>
</comment>
<evidence type="ECO:0000256" key="1">
    <source>
        <dbReference type="ARBA" id="ARBA00008857"/>
    </source>
</evidence>
<dbReference type="SUPFAM" id="SSF56349">
    <property type="entry name" value="DNA breaking-rejoining enzymes"/>
    <property type="match status" value="1"/>
</dbReference>
<evidence type="ECO:0000313" key="9">
    <source>
        <dbReference type="EMBL" id="GAA4004294.1"/>
    </source>
</evidence>
<comment type="caution">
    <text evidence="9">The sequence shown here is derived from an EMBL/GenBank/DDBJ whole genome shotgun (WGS) entry which is preliminary data.</text>
</comment>
<feature type="compositionally biased region" description="Polar residues" evidence="6">
    <location>
        <begin position="243"/>
        <end position="252"/>
    </location>
</feature>
<protein>
    <submittedName>
        <fullName evidence="9">Tyrosine-type recombinase/integrase</fullName>
    </submittedName>
</protein>
<feature type="domain" description="Tyr recombinase" evidence="7">
    <location>
        <begin position="366"/>
        <end position="572"/>
    </location>
</feature>
<evidence type="ECO:0000256" key="3">
    <source>
        <dbReference type="ARBA" id="ARBA00023125"/>
    </source>
</evidence>
<evidence type="ECO:0000256" key="2">
    <source>
        <dbReference type="ARBA" id="ARBA00022908"/>
    </source>
</evidence>
<feature type="region of interest" description="Disordered" evidence="6">
    <location>
        <begin position="230"/>
        <end position="252"/>
    </location>
</feature>